<keyword evidence="12" id="KW-0732">Signal</keyword>
<dbReference type="EMBL" id="FNVA01000011">
    <property type="protein sequence ID" value="SEG72227.1"/>
    <property type="molecule type" value="Genomic_DNA"/>
</dbReference>
<evidence type="ECO:0000256" key="11">
    <source>
        <dbReference type="PIRSR" id="PIRSR006268-2"/>
    </source>
</evidence>
<proteinExistence type="inferred from homology"/>
<keyword evidence="15" id="KW-1185">Reference proteome</keyword>
<gene>
    <name evidence="14" type="ORF">SAMN05421819_4548</name>
</gene>
<comment type="cofactor">
    <cofactor evidence="11">
        <name>Mg(2+)</name>
        <dbReference type="ChEBI" id="CHEBI:18420"/>
    </cofactor>
    <cofactor evidence="11">
        <name>Mn(2+)</name>
        <dbReference type="ChEBI" id="CHEBI:29035"/>
    </cofactor>
    <text evidence="11">Magnesium. Can also use manganese.</text>
</comment>
<dbReference type="PANTHER" id="PTHR30040:SF2">
    <property type="entry name" value="FAD:PROTEIN FMN TRANSFERASE"/>
    <property type="match status" value="1"/>
</dbReference>
<feature type="binding site" evidence="11">
    <location>
        <position position="304"/>
    </location>
    <ligand>
        <name>Mg(2+)</name>
        <dbReference type="ChEBI" id="CHEBI:18420"/>
    </ligand>
</feature>
<dbReference type="GO" id="GO:0046872">
    <property type="term" value="F:metal ion binding"/>
    <property type="evidence" value="ECO:0007669"/>
    <property type="project" value="UniProtKB-UniRule"/>
</dbReference>
<feature type="compositionally biased region" description="Basic and acidic residues" evidence="13">
    <location>
        <begin position="366"/>
        <end position="377"/>
    </location>
</feature>
<feature type="region of interest" description="Disordered" evidence="13">
    <location>
        <begin position="357"/>
        <end position="377"/>
    </location>
</feature>
<dbReference type="Pfam" id="PF02424">
    <property type="entry name" value="ApbE"/>
    <property type="match status" value="1"/>
</dbReference>
<protein>
    <recommendedName>
        <fullName evidence="2 10">FAD:protein FMN transferase</fullName>
        <ecNumber evidence="1 10">2.7.1.180</ecNumber>
    </recommendedName>
    <alternativeName>
        <fullName evidence="8 10">Flavin transferase</fullName>
    </alternativeName>
</protein>
<dbReference type="EC" id="2.7.1.180" evidence="1 10"/>
<keyword evidence="12" id="KW-0997">Cell inner membrane</keyword>
<keyword evidence="6 10" id="KW-0274">FAD</keyword>
<dbReference type="AlphaFoldDB" id="A0A1H6CHG3"/>
<dbReference type="PANTHER" id="PTHR30040">
    <property type="entry name" value="THIAMINE BIOSYNTHESIS LIPOPROTEIN APBE"/>
    <property type="match status" value="1"/>
</dbReference>
<accession>A0A1H6CHG3</accession>
<reference evidence="14 15" key="1">
    <citation type="submission" date="2016-10" db="EMBL/GenBank/DDBJ databases">
        <authorList>
            <person name="de Groot N.N."/>
        </authorList>
    </citation>
    <scope>NUCLEOTIDE SEQUENCE [LARGE SCALE GENOMIC DNA]</scope>
    <source>
        <strain evidence="14 15">DSM 22489</strain>
    </source>
</reference>
<dbReference type="GO" id="GO:0016740">
    <property type="term" value="F:transferase activity"/>
    <property type="evidence" value="ECO:0007669"/>
    <property type="project" value="UniProtKB-UniRule"/>
</dbReference>
<evidence type="ECO:0000256" key="8">
    <source>
        <dbReference type="ARBA" id="ARBA00031306"/>
    </source>
</evidence>
<evidence type="ECO:0000256" key="13">
    <source>
        <dbReference type="SAM" id="MobiDB-lite"/>
    </source>
</evidence>
<keyword evidence="12" id="KW-0472">Membrane</keyword>
<keyword evidence="12" id="KW-1003">Cell membrane</keyword>
<evidence type="ECO:0000313" key="14">
    <source>
        <dbReference type="EMBL" id="SEG72227.1"/>
    </source>
</evidence>
<sequence>MIPGSRKTTKVRTRNDIGCLSSVAALALLATSCFSQTPVAANQLFTATHKAMGTVYTLSLYSPSQPQAEAIEQQVFDEIDRIDALLSNYQPASELSRINQNAGRTPVTTDEETMRFLLASQHWSLVSNGAFDITVGRLMKLWGFYRHQGAIPSDTELEKARASTGWQKLQLDASTRTVRFLDPGIELDPGGIGKGFAVDAAVALLRDDHVPAAMISAGGSTIYALGAPPGEPGWKIVVPGPLPSNATLSSIYLRDTSLSSSDCSQKNFVANGHLYCHIMDPRTLRPVEGRVQVTIIDPSATASDALSNVLFVDNPDESLRVLQHDAPEARALVVSSTTDRKTCTAFRWTAPIDTSHCTLQPSQGQRSHETEGKVSHE</sequence>
<dbReference type="Proteomes" id="UP000236728">
    <property type="component" value="Unassembled WGS sequence"/>
</dbReference>
<evidence type="ECO:0000256" key="4">
    <source>
        <dbReference type="ARBA" id="ARBA00022679"/>
    </source>
</evidence>
<dbReference type="Gene3D" id="3.10.520.10">
    <property type="entry name" value="ApbE-like domains"/>
    <property type="match status" value="1"/>
</dbReference>
<dbReference type="PIRSF" id="PIRSF006268">
    <property type="entry name" value="ApbE"/>
    <property type="match status" value="1"/>
</dbReference>
<dbReference type="RefSeq" id="WP_103935375.1">
    <property type="nucleotide sequence ID" value="NZ_FNVA01000011.1"/>
</dbReference>
<feature type="signal peptide" evidence="12">
    <location>
        <begin position="1"/>
        <end position="35"/>
    </location>
</feature>
<evidence type="ECO:0000256" key="6">
    <source>
        <dbReference type="ARBA" id="ARBA00022827"/>
    </source>
</evidence>
<keyword evidence="5 10" id="KW-0479">Metal-binding</keyword>
<evidence type="ECO:0000256" key="5">
    <source>
        <dbReference type="ARBA" id="ARBA00022723"/>
    </source>
</evidence>
<evidence type="ECO:0000256" key="12">
    <source>
        <dbReference type="RuleBase" id="RU363002"/>
    </source>
</evidence>
<comment type="function">
    <text evidence="12">Flavin transferase that catalyzes the transfer of the FMN moiety of FAD and its covalent binding to the hydroxyl group of a threonine residue in a target flavoprotein.</text>
</comment>
<keyword evidence="7 10" id="KW-0460">Magnesium</keyword>
<keyword evidence="12 14" id="KW-0449">Lipoprotein</keyword>
<evidence type="ECO:0000256" key="9">
    <source>
        <dbReference type="ARBA" id="ARBA00048540"/>
    </source>
</evidence>
<evidence type="ECO:0000256" key="7">
    <source>
        <dbReference type="ARBA" id="ARBA00022842"/>
    </source>
</evidence>
<keyword evidence="3 10" id="KW-0285">Flavoprotein</keyword>
<dbReference type="PROSITE" id="PS51257">
    <property type="entry name" value="PROKAR_LIPOPROTEIN"/>
    <property type="match status" value="1"/>
</dbReference>
<name>A0A1H6CHG3_9BACT</name>
<comment type="catalytic activity">
    <reaction evidence="9 10 12">
        <text>L-threonyl-[protein] + FAD = FMN-L-threonyl-[protein] + AMP + H(+)</text>
        <dbReference type="Rhea" id="RHEA:36847"/>
        <dbReference type="Rhea" id="RHEA-COMP:11060"/>
        <dbReference type="Rhea" id="RHEA-COMP:11061"/>
        <dbReference type="ChEBI" id="CHEBI:15378"/>
        <dbReference type="ChEBI" id="CHEBI:30013"/>
        <dbReference type="ChEBI" id="CHEBI:57692"/>
        <dbReference type="ChEBI" id="CHEBI:74257"/>
        <dbReference type="ChEBI" id="CHEBI:456215"/>
        <dbReference type="EC" id="2.7.1.180"/>
    </reaction>
</comment>
<dbReference type="GO" id="GO:0005886">
    <property type="term" value="C:plasma membrane"/>
    <property type="evidence" value="ECO:0007669"/>
    <property type="project" value="UniProtKB-SubCell"/>
</dbReference>
<comment type="subcellular location">
    <subcellularLocation>
        <location evidence="12">Cell inner membrane</location>
        <topology evidence="12">Lipid-anchor</topology>
        <orientation evidence="12">Periplasmic side</orientation>
    </subcellularLocation>
</comment>
<dbReference type="SUPFAM" id="SSF143631">
    <property type="entry name" value="ApbE-like"/>
    <property type="match status" value="1"/>
</dbReference>
<dbReference type="OrthoDB" id="9778595at2"/>
<evidence type="ECO:0000256" key="3">
    <source>
        <dbReference type="ARBA" id="ARBA00022630"/>
    </source>
</evidence>
<dbReference type="InterPro" id="IPR003374">
    <property type="entry name" value="ApbE-like_sf"/>
</dbReference>
<evidence type="ECO:0000256" key="1">
    <source>
        <dbReference type="ARBA" id="ARBA00011955"/>
    </source>
</evidence>
<organism evidence="14 15">
    <name type="scientific">Bryocella elongata</name>
    <dbReference type="NCBI Taxonomy" id="863522"/>
    <lineage>
        <taxon>Bacteria</taxon>
        <taxon>Pseudomonadati</taxon>
        <taxon>Acidobacteriota</taxon>
        <taxon>Terriglobia</taxon>
        <taxon>Terriglobales</taxon>
        <taxon>Acidobacteriaceae</taxon>
        <taxon>Bryocella</taxon>
    </lineage>
</organism>
<feature type="chain" id="PRO_5009029619" description="FAD:protein FMN transferase" evidence="12">
    <location>
        <begin position="36"/>
        <end position="377"/>
    </location>
</feature>
<keyword evidence="4 10" id="KW-0808">Transferase</keyword>
<evidence type="ECO:0000256" key="2">
    <source>
        <dbReference type="ARBA" id="ARBA00016337"/>
    </source>
</evidence>
<comment type="similarity">
    <text evidence="10 12">Belongs to the ApbE family.</text>
</comment>
<dbReference type="InterPro" id="IPR024932">
    <property type="entry name" value="ApbE"/>
</dbReference>
<feature type="binding site" evidence="11">
    <location>
        <position position="191"/>
    </location>
    <ligand>
        <name>Mg(2+)</name>
        <dbReference type="ChEBI" id="CHEBI:18420"/>
    </ligand>
</feature>
<evidence type="ECO:0000313" key="15">
    <source>
        <dbReference type="Proteomes" id="UP000236728"/>
    </source>
</evidence>
<evidence type="ECO:0000256" key="10">
    <source>
        <dbReference type="PIRNR" id="PIRNR006268"/>
    </source>
</evidence>